<evidence type="ECO:0000313" key="2">
    <source>
        <dbReference type="EMBL" id="KIJ94681.1"/>
    </source>
</evidence>
<keyword evidence="3" id="KW-1185">Reference proteome</keyword>
<dbReference type="AlphaFoldDB" id="A0A0C9XAF3"/>
<evidence type="ECO:0000256" key="1">
    <source>
        <dbReference type="SAM" id="MobiDB-lite"/>
    </source>
</evidence>
<reference evidence="2 3" key="1">
    <citation type="submission" date="2014-04" db="EMBL/GenBank/DDBJ databases">
        <authorList>
            <consortium name="DOE Joint Genome Institute"/>
            <person name="Kuo A."/>
            <person name="Kohler A."/>
            <person name="Nagy L.G."/>
            <person name="Floudas D."/>
            <person name="Copeland A."/>
            <person name="Barry K.W."/>
            <person name="Cichocki N."/>
            <person name="Veneault-Fourrey C."/>
            <person name="LaButti K."/>
            <person name="Lindquist E.A."/>
            <person name="Lipzen A."/>
            <person name="Lundell T."/>
            <person name="Morin E."/>
            <person name="Murat C."/>
            <person name="Sun H."/>
            <person name="Tunlid A."/>
            <person name="Henrissat B."/>
            <person name="Grigoriev I.V."/>
            <person name="Hibbett D.S."/>
            <person name="Martin F."/>
            <person name="Nordberg H.P."/>
            <person name="Cantor M.N."/>
            <person name="Hua S.X."/>
        </authorList>
    </citation>
    <scope>NUCLEOTIDE SEQUENCE [LARGE SCALE GENOMIC DNA]</scope>
    <source>
        <strain evidence="2 3">LaAM-08-1</strain>
    </source>
</reference>
<evidence type="ECO:0000313" key="3">
    <source>
        <dbReference type="Proteomes" id="UP000054477"/>
    </source>
</evidence>
<feature type="compositionally biased region" description="Low complexity" evidence="1">
    <location>
        <begin position="53"/>
        <end position="65"/>
    </location>
</feature>
<gene>
    <name evidence="2" type="ORF">K443DRAFT_110006</name>
</gene>
<feature type="compositionally biased region" description="Polar residues" evidence="1">
    <location>
        <begin position="66"/>
        <end position="82"/>
    </location>
</feature>
<feature type="compositionally biased region" description="Polar residues" evidence="1">
    <location>
        <begin position="1"/>
        <end position="11"/>
    </location>
</feature>
<feature type="region of interest" description="Disordered" evidence="1">
    <location>
        <begin position="53"/>
        <end position="97"/>
    </location>
</feature>
<dbReference type="Proteomes" id="UP000054477">
    <property type="component" value="Unassembled WGS sequence"/>
</dbReference>
<protein>
    <submittedName>
        <fullName evidence="2">Uncharacterized protein</fullName>
    </submittedName>
</protein>
<feature type="compositionally biased region" description="Pro residues" evidence="1">
    <location>
        <begin position="15"/>
        <end position="27"/>
    </location>
</feature>
<reference evidence="3" key="2">
    <citation type="submission" date="2015-01" db="EMBL/GenBank/DDBJ databases">
        <title>Evolutionary Origins and Diversification of the Mycorrhizal Mutualists.</title>
        <authorList>
            <consortium name="DOE Joint Genome Institute"/>
            <consortium name="Mycorrhizal Genomics Consortium"/>
            <person name="Kohler A."/>
            <person name="Kuo A."/>
            <person name="Nagy L.G."/>
            <person name="Floudas D."/>
            <person name="Copeland A."/>
            <person name="Barry K.W."/>
            <person name="Cichocki N."/>
            <person name="Veneault-Fourrey C."/>
            <person name="LaButti K."/>
            <person name="Lindquist E.A."/>
            <person name="Lipzen A."/>
            <person name="Lundell T."/>
            <person name="Morin E."/>
            <person name="Murat C."/>
            <person name="Riley R."/>
            <person name="Ohm R."/>
            <person name="Sun H."/>
            <person name="Tunlid A."/>
            <person name="Henrissat B."/>
            <person name="Grigoriev I.V."/>
            <person name="Hibbett D.S."/>
            <person name="Martin F."/>
        </authorList>
    </citation>
    <scope>NUCLEOTIDE SEQUENCE [LARGE SCALE GENOMIC DNA]</scope>
    <source>
        <strain evidence="3">LaAM-08-1</strain>
    </source>
</reference>
<name>A0A0C9XAF3_9AGAR</name>
<proteinExistence type="predicted"/>
<feature type="region of interest" description="Disordered" evidence="1">
    <location>
        <begin position="1"/>
        <end position="34"/>
    </location>
</feature>
<sequence length="129" mass="14175">MFVPCHSTSYSKPLPLTPSFPLPPTFPPAGKRQSKRSFILNCRPPPIPTLVRSLSTSSSILSSPSNEINASRHPSSSPQPLSTPVHHAPQPRPHLADPLHTWASLQTASSKWMTSPLCSRSPFTRMTWT</sequence>
<accession>A0A0C9XAF3</accession>
<organism evidence="2 3">
    <name type="scientific">Laccaria amethystina LaAM-08-1</name>
    <dbReference type="NCBI Taxonomy" id="1095629"/>
    <lineage>
        <taxon>Eukaryota</taxon>
        <taxon>Fungi</taxon>
        <taxon>Dikarya</taxon>
        <taxon>Basidiomycota</taxon>
        <taxon>Agaricomycotina</taxon>
        <taxon>Agaricomycetes</taxon>
        <taxon>Agaricomycetidae</taxon>
        <taxon>Agaricales</taxon>
        <taxon>Agaricineae</taxon>
        <taxon>Hydnangiaceae</taxon>
        <taxon>Laccaria</taxon>
    </lineage>
</organism>
<dbReference type="HOGENOM" id="CLU_1949159_0_0_1"/>
<dbReference type="EMBL" id="KN838783">
    <property type="protein sequence ID" value="KIJ94681.1"/>
    <property type="molecule type" value="Genomic_DNA"/>
</dbReference>